<gene>
    <name evidence="2" type="ORF">HINF_LOCUS13292</name>
</gene>
<proteinExistence type="predicted"/>
<accession>A0ABP1HGC8</accession>
<name>A0ABP1HGC8_9EUKA</name>
<evidence type="ECO:0000256" key="1">
    <source>
        <dbReference type="SAM" id="MobiDB-lite"/>
    </source>
</evidence>
<feature type="region of interest" description="Disordered" evidence="1">
    <location>
        <begin position="82"/>
        <end position="114"/>
    </location>
</feature>
<sequence>MKPVPIDTDTQITKNIIEVQAEKSKVHQCDKTSMQYTDLLNTQVTAVLHNGKVIKSGVLLEETETYNIQSAEAKPVEIKIEPARSTVPAKPVSHGFKEEPSQHEDKSTQDPNESQPIDIFYYLNEGDEVLVELSNYILYTGIVTFVAPEMLFLKRVSKILNNYDTISLSDTEQPIYNNQVEQIHIIHYSEEMDEQIINIFEKFKTEQGFDCLQNNHQEQKEINDEPNTEEITNNAKYCVNGDIYGNITPTFQFIKEAEKQRFKVPQCADIENSILVSGCQELKTKKSYKTEGNYIKTISKINETKTQNVENKQMNEPVQSQKQKLVYKKIKKHEE</sequence>
<organism evidence="2 3">
    <name type="scientific">Hexamita inflata</name>
    <dbReference type="NCBI Taxonomy" id="28002"/>
    <lineage>
        <taxon>Eukaryota</taxon>
        <taxon>Metamonada</taxon>
        <taxon>Diplomonadida</taxon>
        <taxon>Hexamitidae</taxon>
        <taxon>Hexamitinae</taxon>
        <taxon>Hexamita</taxon>
    </lineage>
</organism>
<evidence type="ECO:0000313" key="2">
    <source>
        <dbReference type="EMBL" id="CAL5993912.1"/>
    </source>
</evidence>
<feature type="compositionally biased region" description="Basic residues" evidence="1">
    <location>
        <begin position="325"/>
        <end position="335"/>
    </location>
</feature>
<reference evidence="2 3" key="1">
    <citation type="submission" date="2024-07" db="EMBL/GenBank/DDBJ databases">
        <authorList>
            <person name="Akdeniz Z."/>
        </authorList>
    </citation>
    <scope>NUCLEOTIDE SEQUENCE [LARGE SCALE GENOMIC DNA]</scope>
</reference>
<dbReference type="Proteomes" id="UP001642409">
    <property type="component" value="Unassembled WGS sequence"/>
</dbReference>
<comment type="caution">
    <text evidence="2">The sequence shown here is derived from an EMBL/GenBank/DDBJ whole genome shotgun (WGS) entry which is preliminary data.</text>
</comment>
<feature type="region of interest" description="Disordered" evidence="1">
    <location>
        <begin position="306"/>
        <end position="335"/>
    </location>
</feature>
<dbReference type="EMBL" id="CAXDID020000031">
    <property type="protein sequence ID" value="CAL5993912.1"/>
    <property type="molecule type" value="Genomic_DNA"/>
</dbReference>
<protein>
    <submittedName>
        <fullName evidence="2">Hypothetical_protein</fullName>
    </submittedName>
</protein>
<feature type="compositionally biased region" description="Polar residues" evidence="1">
    <location>
        <begin position="306"/>
        <end position="321"/>
    </location>
</feature>
<feature type="compositionally biased region" description="Basic and acidic residues" evidence="1">
    <location>
        <begin position="95"/>
        <end position="108"/>
    </location>
</feature>
<evidence type="ECO:0000313" key="3">
    <source>
        <dbReference type="Proteomes" id="UP001642409"/>
    </source>
</evidence>
<keyword evidence="3" id="KW-1185">Reference proteome</keyword>